<gene>
    <name evidence="1" type="ORF">KR51_00020800</name>
</gene>
<comment type="caution">
    <text evidence="1">The sequence shown here is derived from an EMBL/GenBank/DDBJ whole genome shotgun (WGS) entry which is preliminary data.</text>
</comment>
<organism evidence="1 2">
    <name type="scientific">Rubidibacter lacunae KORDI 51-2</name>
    <dbReference type="NCBI Taxonomy" id="582515"/>
    <lineage>
        <taxon>Bacteria</taxon>
        <taxon>Bacillati</taxon>
        <taxon>Cyanobacteriota</taxon>
        <taxon>Cyanophyceae</taxon>
        <taxon>Oscillatoriophycideae</taxon>
        <taxon>Chroococcales</taxon>
        <taxon>Aphanothecaceae</taxon>
        <taxon>Rubidibacter</taxon>
    </lineage>
</organism>
<protein>
    <recommendedName>
        <fullName evidence="3">DUF433 domain-containing protein</fullName>
    </recommendedName>
</protein>
<accession>U5DIK7</accession>
<evidence type="ECO:0008006" key="3">
    <source>
        <dbReference type="Google" id="ProtNLM"/>
    </source>
</evidence>
<name>U5DIK7_9CHRO</name>
<proteinExistence type="predicted"/>
<dbReference type="SUPFAM" id="SSF46689">
    <property type="entry name" value="Homeodomain-like"/>
    <property type="match status" value="1"/>
</dbReference>
<keyword evidence="2" id="KW-1185">Reference proteome</keyword>
<dbReference type="eggNOG" id="COG2442">
    <property type="taxonomic scope" value="Bacteria"/>
</dbReference>
<dbReference type="RefSeq" id="WP_022607085.1">
    <property type="nucleotide sequence ID" value="NZ_ASSJ01000049.1"/>
</dbReference>
<sequence>MVLTPATDPTPLARNADGVVLVRGTRVTLDTVVTAFQQGATAEEIATRYPALRLADVYGTIHFYLNHREEVAAYLRQRDDVGAAIRQENEMRFGQRAWRDRLPRRAGRQ</sequence>
<dbReference type="OrthoDB" id="5772771at2"/>
<dbReference type="InterPro" id="IPR036388">
    <property type="entry name" value="WH-like_DNA-bd_sf"/>
</dbReference>
<dbReference type="InParanoid" id="U5DIK7"/>
<dbReference type="AlphaFoldDB" id="U5DIK7"/>
<evidence type="ECO:0000313" key="1">
    <source>
        <dbReference type="EMBL" id="ERN41501.1"/>
    </source>
</evidence>
<evidence type="ECO:0000313" key="2">
    <source>
        <dbReference type="Proteomes" id="UP000016960"/>
    </source>
</evidence>
<dbReference type="Proteomes" id="UP000016960">
    <property type="component" value="Unassembled WGS sequence"/>
</dbReference>
<dbReference type="PATRIC" id="fig|582515.4.peg.2341"/>
<dbReference type="InterPro" id="IPR007367">
    <property type="entry name" value="DUF433"/>
</dbReference>
<dbReference type="EMBL" id="ASSJ01000049">
    <property type="protein sequence ID" value="ERN41501.1"/>
    <property type="molecule type" value="Genomic_DNA"/>
</dbReference>
<dbReference type="STRING" id="582515.KR51_00020800"/>
<reference evidence="1 2" key="1">
    <citation type="submission" date="2013-05" db="EMBL/GenBank/DDBJ databases">
        <title>Draft genome sequence of Rubidibacter lacunae KORDI 51-2.</title>
        <authorList>
            <person name="Choi D.H."/>
            <person name="Noh J.H."/>
            <person name="Kwon K.-K."/>
            <person name="Lee J.-H."/>
            <person name="Ryu J.-Y."/>
        </authorList>
    </citation>
    <scope>NUCLEOTIDE SEQUENCE [LARGE SCALE GENOMIC DNA]</scope>
    <source>
        <strain evidence="1 2">KORDI 51-2</strain>
    </source>
</reference>
<dbReference type="Pfam" id="PF04255">
    <property type="entry name" value="DUF433"/>
    <property type="match status" value="1"/>
</dbReference>
<dbReference type="InterPro" id="IPR009057">
    <property type="entry name" value="Homeodomain-like_sf"/>
</dbReference>
<dbReference type="Gene3D" id="1.10.10.10">
    <property type="entry name" value="Winged helix-like DNA-binding domain superfamily/Winged helix DNA-binding domain"/>
    <property type="match status" value="1"/>
</dbReference>